<name>A0A810L747_9ACTN</name>
<dbReference type="AlphaFoldDB" id="A0A810L747"/>
<keyword evidence="1" id="KW-0812">Transmembrane</keyword>
<keyword evidence="1" id="KW-0472">Membrane</keyword>
<dbReference type="Proteomes" id="UP000680750">
    <property type="component" value="Chromosome"/>
</dbReference>
<gene>
    <name evidence="2" type="ORF">Asera_51650</name>
</gene>
<evidence type="ECO:0000256" key="1">
    <source>
        <dbReference type="SAM" id="Phobius"/>
    </source>
</evidence>
<dbReference type="KEGG" id="aser:Asera_51650"/>
<keyword evidence="3" id="KW-1185">Reference proteome</keyword>
<organism evidence="2 3">
    <name type="scientific">Actinocatenispora sera</name>
    <dbReference type="NCBI Taxonomy" id="390989"/>
    <lineage>
        <taxon>Bacteria</taxon>
        <taxon>Bacillati</taxon>
        <taxon>Actinomycetota</taxon>
        <taxon>Actinomycetes</taxon>
        <taxon>Micromonosporales</taxon>
        <taxon>Micromonosporaceae</taxon>
        <taxon>Actinocatenispora</taxon>
    </lineage>
</organism>
<proteinExistence type="predicted"/>
<evidence type="ECO:0000313" key="2">
    <source>
        <dbReference type="EMBL" id="BCJ31057.1"/>
    </source>
</evidence>
<feature type="transmembrane region" description="Helical" evidence="1">
    <location>
        <begin position="39"/>
        <end position="57"/>
    </location>
</feature>
<protein>
    <submittedName>
        <fullName evidence="2">Uncharacterized protein</fullName>
    </submittedName>
</protein>
<accession>A0A810L747</accession>
<sequence length="143" mass="15292">MTTYRLRATGVIGALLPALLGLGVVAVGIDAVVRAGGPVAWAVLGVGLLGTLAWLRLPWALRLDRAAGTVLFLGPLRRTTVPAGQLAAISGSWTGGMNRWFLASVWVQRADRRLGFPLLSGFRDPEQVRDDLLELNPAIRLQS</sequence>
<dbReference type="RefSeq" id="WP_030446445.1">
    <property type="nucleotide sequence ID" value="NZ_AP023354.1"/>
</dbReference>
<feature type="transmembrane region" description="Helical" evidence="1">
    <location>
        <begin position="12"/>
        <end position="33"/>
    </location>
</feature>
<keyword evidence="1" id="KW-1133">Transmembrane helix</keyword>
<reference evidence="2" key="1">
    <citation type="submission" date="2020-08" db="EMBL/GenBank/DDBJ databases">
        <title>Whole genome shotgun sequence of Actinocatenispora sera NBRC 101916.</title>
        <authorList>
            <person name="Komaki H."/>
            <person name="Tamura T."/>
        </authorList>
    </citation>
    <scope>NUCLEOTIDE SEQUENCE</scope>
    <source>
        <strain evidence="2">NBRC 101916</strain>
    </source>
</reference>
<evidence type="ECO:0000313" key="3">
    <source>
        <dbReference type="Proteomes" id="UP000680750"/>
    </source>
</evidence>
<dbReference type="EMBL" id="AP023354">
    <property type="protein sequence ID" value="BCJ31057.1"/>
    <property type="molecule type" value="Genomic_DNA"/>
</dbReference>